<dbReference type="RefSeq" id="XP_015702821.1">
    <property type="nucleotide sequence ID" value="XM_015847596.1"/>
</dbReference>
<dbReference type="OrthoDB" id="109543at2759"/>
<proteinExistence type="predicted"/>
<gene>
    <name evidence="2" type="ORF">PAAG_12056</name>
</gene>
<dbReference type="EMBL" id="KN294005">
    <property type="protein sequence ID" value="KGQ01285.1"/>
    <property type="molecule type" value="Genomic_DNA"/>
</dbReference>
<dbReference type="GeneID" id="26970839"/>
<dbReference type="AlphaFoldDB" id="A0A0A2V568"/>
<dbReference type="STRING" id="502779.A0A0A2V568"/>
<organism evidence="2 3">
    <name type="scientific">Paracoccidioides lutzii (strain ATCC MYA-826 / Pb01)</name>
    <name type="common">Paracoccidioides brasiliensis</name>
    <dbReference type="NCBI Taxonomy" id="502779"/>
    <lineage>
        <taxon>Eukaryota</taxon>
        <taxon>Fungi</taxon>
        <taxon>Dikarya</taxon>
        <taxon>Ascomycota</taxon>
        <taxon>Pezizomycotina</taxon>
        <taxon>Eurotiomycetes</taxon>
        <taxon>Eurotiomycetidae</taxon>
        <taxon>Onygenales</taxon>
        <taxon>Ajellomycetaceae</taxon>
        <taxon>Paracoccidioides</taxon>
    </lineage>
</organism>
<evidence type="ECO:0000313" key="2">
    <source>
        <dbReference type="EMBL" id="KGQ01285.1"/>
    </source>
</evidence>
<name>A0A0A2V568_PARBA</name>
<evidence type="ECO:0000256" key="1">
    <source>
        <dbReference type="SAM" id="MobiDB-lite"/>
    </source>
</evidence>
<protein>
    <submittedName>
        <fullName evidence="2">Uncharacterized protein</fullName>
    </submittedName>
</protein>
<evidence type="ECO:0000313" key="3">
    <source>
        <dbReference type="Proteomes" id="UP000002059"/>
    </source>
</evidence>
<dbReference type="Proteomes" id="UP000002059">
    <property type="component" value="Partially assembled WGS sequence"/>
</dbReference>
<accession>A0A0A2V568</accession>
<dbReference type="VEuPathDB" id="FungiDB:PAAG_12056"/>
<sequence>MPRCDFFRDLKEASNEGNHCMVDVRAEHSNLVFTTSSDVTKAVTDALEAVQTRSSGIRIFDMLIRISKLLDRAFSPNACGEVDMSNICGNFDESCQQSPRTPNPTQPRVSKLGLDTPTKAPDENILARMTADICTVKTAGFKVLDLSLVDFQTDPLLEFLLSTPHPDAMM</sequence>
<dbReference type="HOGENOM" id="CLU_1571130_0_0_1"/>
<reference evidence="2 3" key="1">
    <citation type="journal article" date="2011" name="PLoS Genet.">
        <title>Comparative genomic analysis of human fungal pathogens causing paracoccidioidomycosis.</title>
        <authorList>
            <person name="Desjardins C.A."/>
            <person name="Champion M.D."/>
            <person name="Holder J.W."/>
            <person name="Muszewska A."/>
            <person name="Goldberg J."/>
            <person name="Bailao A.M."/>
            <person name="Brigido M.M."/>
            <person name="Ferreira M.E."/>
            <person name="Garcia A.M."/>
            <person name="Grynberg M."/>
            <person name="Gujja S."/>
            <person name="Heiman D.I."/>
            <person name="Henn M.R."/>
            <person name="Kodira C.D."/>
            <person name="Leon-Narvaez H."/>
            <person name="Longo L.V."/>
            <person name="Ma L.J."/>
            <person name="Malavazi I."/>
            <person name="Matsuo A.L."/>
            <person name="Morais F.V."/>
            <person name="Pereira M."/>
            <person name="Rodriguez-Brito S."/>
            <person name="Sakthikumar S."/>
            <person name="Salem-Izacc S.M."/>
            <person name="Sykes S.M."/>
            <person name="Teixeira M.M."/>
            <person name="Vallejo M.C."/>
            <person name="Walter M.E."/>
            <person name="Yandava C."/>
            <person name="Young S."/>
            <person name="Zeng Q."/>
            <person name="Zucker J."/>
            <person name="Felipe M.S."/>
            <person name="Goldman G.H."/>
            <person name="Haas B.J."/>
            <person name="McEwen J.G."/>
            <person name="Nino-Vega G."/>
            <person name="Puccia R."/>
            <person name="San-Blas G."/>
            <person name="Soares C.M."/>
            <person name="Birren B.W."/>
            <person name="Cuomo C.A."/>
        </authorList>
    </citation>
    <scope>NUCLEOTIDE SEQUENCE [LARGE SCALE GENOMIC DNA]</scope>
    <source>
        <strain evidence="3">ATCC MYA-826 / Pb01</strain>
    </source>
</reference>
<keyword evidence="3" id="KW-1185">Reference proteome</keyword>
<feature type="region of interest" description="Disordered" evidence="1">
    <location>
        <begin position="95"/>
        <end position="117"/>
    </location>
</feature>
<dbReference type="KEGG" id="pbl:PAAG_12056"/>